<dbReference type="Gene3D" id="2.40.50.140">
    <property type="entry name" value="Nucleic acid-binding proteins"/>
    <property type="match status" value="1"/>
</dbReference>
<evidence type="ECO:0000256" key="3">
    <source>
        <dbReference type="RuleBase" id="RU000524"/>
    </source>
</evidence>
<sequence>MSTQSLDVTVVGWIGSDVTLFPAREGRQAYTSFRVASTRRYFDRSTGAWRDGRTEWFRVKVWRALAVNAAASLRKGDPVVAHGRLSTEEWVSADGTPRSGLVLEAVTVAHDLAFGSSNFRRTISGAARAEDVPADVTDLEEVPDEPNERFVPASAVDDGEAEPETESEEIDELREGARSWPESELAASR</sequence>
<dbReference type="Pfam" id="PF00436">
    <property type="entry name" value="SSB"/>
    <property type="match status" value="1"/>
</dbReference>
<dbReference type="GO" id="GO:0003677">
    <property type="term" value="F:DNA binding"/>
    <property type="evidence" value="ECO:0007669"/>
    <property type="project" value="UniProtKB-KW"/>
</dbReference>
<feature type="compositionally biased region" description="Acidic residues" evidence="4">
    <location>
        <begin position="157"/>
        <end position="172"/>
    </location>
</feature>
<reference evidence="5 6" key="1">
    <citation type="submission" date="2023-06" db="EMBL/GenBank/DDBJ databases">
        <title>Cellulomonas sp. MW9 Whole genome sequence.</title>
        <authorList>
            <person name="Park S."/>
        </authorList>
    </citation>
    <scope>NUCLEOTIDE SEQUENCE [LARGE SCALE GENOMIC DNA]</scope>
    <source>
        <strain evidence="5 6">MW9</strain>
    </source>
</reference>
<organism evidence="5 6">
    <name type="scientific">Cellulomonas edaphi</name>
    <dbReference type="NCBI Taxonomy" id="3053468"/>
    <lineage>
        <taxon>Bacteria</taxon>
        <taxon>Bacillati</taxon>
        <taxon>Actinomycetota</taxon>
        <taxon>Actinomycetes</taxon>
        <taxon>Micrococcales</taxon>
        <taxon>Cellulomonadaceae</taxon>
        <taxon>Cellulomonas</taxon>
    </lineage>
</organism>
<evidence type="ECO:0000313" key="5">
    <source>
        <dbReference type="EMBL" id="MDM7832610.1"/>
    </source>
</evidence>
<dbReference type="NCBIfam" id="TIGR00621">
    <property type="entry name" value="ssb"/>
    <property type="match status" value="1"/>
</dbReference>
<dbReference type="InterPro" id="IPR012340">
    <property type="entry name" value="NA-bd_OB-fold"/>
</dbReference>
<comment type="caution">
    <text evidence="5">The sequence shown here is derived from an EMBL/GenBank/DDBJ whole genome shotgun (WGS) entry which is preliminary data.</text>
</comment>
<dbReference type="InterPro" id="IPR011344">
    <property type="entry name" value="ssDNA-bd"/>
</dbReference>
<dbReference type="InterPro" id="IPR000424">
    <property type="entry name" value="Primosome_PriB/ssb"/>
</dbReference>
<dbReference type="CDD" id="cd04496">
    <property type="entry name" value="SSB_OBF"/>
    <property type="match status" value="1"/>
</dbReference>
<evidence type="ECO:0000313" key="6">
    <source>
        <dbReference type="Proteomes" id="UP001321453"/>
    </source>
</evidence>
<accession>A0ABT7SAF9</accession>
<name>A0ABT7SAF9_9CELL</name>
<dbReference type="RefSeq" id="WP_289448111.1">
    <property type="nucleotide sequence ID" value="NZ_JAUCGR010000004.1"/>
</dbReference>
<gene>
    <name evidence="5" type="ORF">QRT05_14830</name>
</gene>
<feature type="region of interest" description="Disordered" evidence="4">
    <location>
        <begin position="136"/>
        <end position="189"/>
    </location>
</feature>
<keyword evidence="6" id="KW-1185">Reference proteome</keyword>
<evidence type="ECO:0000256" key="2">
    <source>
        <dbReference type="PROSITE-ProRule" id="PRU00252"/>
    </source>
</evidence>
<protein>
    <recommendedName>
        <fullName evidence="3">Single-stranded DNA-binding protein</fullName>
    </recommendedName>
</protein>
<proteinExistence type="predicted"/>
<evidence type="ECO:0000256" key="1">
    <source>
        <dbReference type="ARBA" id="ARBA00023125"/>
    </source>
</evidence>
<dbReference type="SUPFAM" id="SSF50249">
    <property type="entry name" value="Nucleic acid-binding proteins"/>
    <property type="match status" value="1"/>
</dbReference>
<dbReference type="Proteomes" id="UP001321453">
    <property type="component" value="Unassembled WGS sequence"/>
</dbReference>
<dbReference type="EMBL" id="JAUCGR010000004">
    <property type="protein sequence ID" value="MDM7832610.1"/>
    <property type="molecule type" value="Genomic_DNA"/>
</dbReference>
<keyword evidence="1 2" id="KW-0238">DNA-binding</keyword>
<evidence type="ECO:0000256" key="4">
    <source>
        <dbReference type="SAM" id="MobiDB-lite"/>
    </source>
</evidence>
<dbReference type="PROSITE" id="PS50935">
    <property type="entry name" value="SSB"/>
    <property type="match status" value="1"/>
</dbReference>